<keyword evidence="4" id="KW-1185">Reference proteome</keyword>
<dbReference type="OrthoDB" id="1111734at2759"/>
<dbReference type="EMBL" id="DF237781">
    <property type="protein sequence ID" value="GAQ91674.1"/>
    <property type="molecule type" value="Genomic_DNA"/>
</dbReference>
<feature type="domain" description="Micro-fibrillar-associated protein 1 C-terminal" evidence="2">
    <location>
        <begin position="163"/>
        <end position="382"/>
    </location>
</feature>
<evidence type="ECO:0000313" key="3">
    <source>
        <dbReference type="EMBL" id="GAQ91674.1"/>
    </source>
</evidence>
<dbReference type="GO" id="GO:0000398">
    <property type="term" value="P:mRNA splicing, via spliceosome"/>
    <property type="evidence" value="ECO:0000318"/>
    <property type="project" value="GO_Central"/>
</dbReference>
<feature type="compositionally biased region" description="Basic and acidic residues" evidence="1">
    <location>
        <begin position="122"/>
        <end position="139"/>
    </location>
</feature>
<evidence type="ECO:0000256" key="1">
    <source>
        <dbReference type="SAM" id="MobiDB-lite"/>
    </source>
</evidence>
<dbReference type="InterPro" id="IPR033194">
    <property type="entry name" value="MFAP1"/>
</dbReference>
<feature type="compositionally biased region" description="Basic and acidic residues" evidence="1">
    <location>
        <begin position="57"/>
        <end position="112"/>
    </location>
</feature>
<feature type="region of interest" description="Disordered" evidence="1">
    <location>
        <begin position="34"/>
        <end position="185"/>
    </location>
</feature>
<feature type="region of interest" description="Disordered" evidence="1">
    <location>
        <begin position="406"/>
        <end position="430"/>
    </location>
</feature>
<feature type="compositionally biased region" description="Acidic residues" evidence="1">
    <location>
        <begin position="234"/>
        <end position="251"/>
    </location>
</feature>
<evidence type="ECO:0000259" key="2">
    <source>
        <dbReference type="Pfam" id="PF06991"/>
    </source>
</evidence>
<dbReference type="GO" id="GO:0005684">
    <property type="term" value="C:U2-type spliceosomal complex"/>
    <property type="evidence" value="ECO:0000318"/>
    <property type="project" value="GO_Central"/>
</dbReference>
<reference evidence="3 4" key="1">
    <citation type="journal article" date="2014" name="Nat. Commun.">
        <title>Klebsormidium flaccidum genome reveals primary factors for plant terrestrial adaptation.</title>
        <authorList>
            <person name="Hori K."/>
            <person name="Maruyama F."/>
            <person name="Fujisawa T."/>
            <person name="Togashi T."/>
            <person name="Yamamoto N."/>
            <person name="Seo M."/>
            <person name="Sato S."/>
            <person name="Yamada T."/>
            <person name="Mori H."/>
            <person name="Tajima N."/>
            <person name="Moriyama T."/>
            <person name="Ikeuchi M."/>
            <person name="Watanabe M."/>
            <person name="Wada H."/>
            <person name="Kobayashi K."/>
            <person name="Saito M."/>
            <person name="Masuda T."/>
            <person name="Sasaki-Sekimoto Y."/>
            <person name="Mashiguchi K."/>
            <person name="Awai K."/>
            <person name="Shimojima M."/>
            <person name="Masuda S."/>
            <person name="Iwai M."/>
            <person name="Nobusawa T."/>
            <person name="Narise T."/>
            <person name="Kondo S."/>
            <person name="Saito H."/>
            <person name="Sato R."/>
            <person name="Murakawa M."/>
            <person name="Ihara Y."/>
            <person name="Oshima-Yamada Y."/>
            <person name="Ohtaka K."/>
            <person name="Satoh M."/>
            <person name="Sonobe K."/>
            <person name="Ishii M."/>
            <person name="Ohtani R."/>
            <person name="Kanamori-Sato M."/>
            <person name="Honoki R."/>
            <person name="Miyazaki D."/>
            <person name="Mochizuki H."/>
            <person name="Umetsu J."/>
            <person name="Higashi K."/>
            <person name="Shibata D."/>
            <person name="Kamiya Y."/>
            <person name="Sato N."/>
            <person name="Nakamura Y."/>
            <person name="Tabata S."/>
            <person name="Ida S."/>
            <person name="Kurokawa K."/>
            <person name="Ohta H."/>
        </authorList>
    </citation>
    <scope>NUCLEOTIDE SEQUENCE [LARGE SCALE GENOMIC DNA]</scope>
    <source>
        <strain evidence="3 4">NIES-2285</strain>
    </source>
</reference>
<dbReference type="STRING" id="105231.A0A1Y1ILK2"/>
<feature type="compositionally biased region" description="Acidic residues" evidence="1">
    <location>
        <begin position="140"/>
        <end position="167"/>
    </location>
</feature>
<feature type="compositionally biased region" description="Basic and acidic residues" evidence="1">
    <location>
        <begin position="281"/>
        <end position="303"/>
    </location>
</feature>
<dbReference type="Pfam" id="PF06991">
    <property type="entry name" value="MFAP1"/>
    <property type="match status" value="1"/>
</dbReference>
<accession>A0A1Y1ILK2</accession>
<feature type="region of interest" description="Disordered" evidence="1">
    <location>
        <begin position="225"/>
        <end position="252"/>
    </location>
</feature>
<sequence length="430" mass="51150">MAAVGAVADTAMAVREKLQGKVSTVKVRRYWPGKRPDWATEADDADDLVPKQQVKTGFDRPTAREDARLRRLAESRRDREEAVQQHREIRAAEVVTTRRQEEHEKEAQRKAEQEEEEDEEKIEERRRRIRERALQRREEEEVLPQEEEEEEEEESESEYETDSDDSDAGPKLRKPIFVPKAERETIAERERLEAAEDAQEEELKKRLEQRKIETKQIVVEVIRQEEERAKNQEEEAEDVETDDEVNEEEEYEGWKARELARIKRDRAERTALAKEKEELEKLRSMTEEERAEYERRNPKEQTQKTKKKWKFMQKYYHKGAFFQEEPDDKFGTAGSAEIFRRDFSEATGEDKLDKSILPKVMQVKHFGRAGRTKWTHLVDQDTTEWDTPWTTNDLLRAKYNQKMAAMARPIEKPKGSKKLKDWEEPQRRYG</sequence>
<dbReference type="AlphaFoldDB" id="A0A1Y1ILK2"/>
<feature type="compositionally biased region" description="Basic and acidic residues" evidence="1">
    <location>
        <begin position="409"/>
        <end position="430"/>
    </location>
</feature>
<dbReference type="Proteomes" id="UP000054558">
    <property type="component" value="Unassembled WGS sequence"/>
</dbReference>
<protein>
    <recommendedName>
        <fullName evidence="2">Micro-fibrillar-associated protein 1 C-terminal domain-containing protein</fullName>
    </recommendedName>
</protein>
<dbReference type="PANTHER" id="PTHR15327">
    <property type="entry name" value="MICROFIBRIL-ASSOCIATED PROTEIN"/>
    <property type="match status" value="1"/>
</dbReference>
<evidence type="ECO:0000313" key="4">
    <source>
        <dbReference type="Proteomes" id="UP000054558"/>
    </source>
</evidence>
<dbReference type="OMA" id="FHNERAG"/>
<feature type="region of interest" description="Disordered" evidence="1">
    <location>
        <begin position="281"/>
        <end position="306"/>
    </location>
</feature>
<name>A0A1Y1ILK2_KLENI</name>
<organism evidence="3 4">
    <name type="scientific">Klebsormidium nitens</name>
    <name type="common">Green alga</name>
    <name type="synonym">Ulothrix nitens</name>
    <dbReference type="NCBI Taxonomy" id="105231"/>
    <lineage>
        <taxon>Eukaryota</taxon>
        <taxon>Viridiplantae</taxon>
        <taxon>Streptophyta</taxon>
        <taxon>Klebsormidiophyceae</taxon>
        <taxon>Klebsormidiales</taxon>
        <taxon>Klebsormidiaceae</taxon>
        <taxon>Klebsormidium</taxon>
    </lineage>
</organism>
<dbReference type="InterPro" id="IPR009730">
    <property type="entry name" value="MFAP1_C"/>
</dbReference>
<gene>
    <name evidence="3" type="ORF">KFL_008320030</name>
</gene>
<proteinExistence type="predicted"/>